<evidence type="ECO:0000256" key="6">
    <source>
        <dbReference type="ARBA" id="ARBA00022840"/>
    </source>
</evidence>
<feature type="region of interest" description="Disordered" evidence="11">
    <location>
        <begin position="68"/>
        <end position="117"/>
    </location>
</feature>
<dbReference type="PRINTS" id="PR00120">
    <property type="entry name" value="HATPASE"/>
</dbReference>
<dbReference type="NCBIfam" id="TIGR01494">
    <property type="entry name" value="ATPase_P-type"/>
    <property type="match status" value="2"/>
</dbReference>
<dbReference type="GO" id="GO:0055070">
    <property type="term" value="P:copper ion homeostasis"/>
    <property type="evidence" value="ECO:0007669"/>
    <property type="project" value="TreeGrafter"/>
</dbReference>
<dbReference type="SUPFAM" id="SSF55008">
    <property type="entry name" value="HMA, heavy metal-associated domain"/>
    <property type="match status" value="1"/>
</dbReference>
<gene>
    <name evidence="13" type="ORF">GQ55_6G232600</name>
</gene>
<dbReference type="InterPro" id="IPR006121">
    <property type="entry name" value="HMA_dom"/>
</dbReference>
<feature type="transmembrane region" description="Helical" evidence="10">
    <location>
        <begin position="680"/>
        <end position="707"/>
    </location>
</feature>
<feature type="transmembrane region" description="Helical" evidence="10">
    <location>
        <begin position="1032"/>
        <end position="1056"/>
    </location>
</feature>
<dbReference type="Pfam" id="PF00702">
    <property type="entry name" value="Hydrolase"/>
    <property type="match status" value="1"/>
</dbReference>
<dbReference type="FunFam" id="3.40.1110.10:FF:000071">
    <property type="entry name" value="Copper-transporting ATPase PAA1 chloroplastic"/>
    <property type="match status" value="1"/>
</dbReference>
<keyword evidence="8 10" id="KW-1133">Transmembrane helix</keyword>
<dbReference type="FunFam" id="3.40.50.1000:FF:000453">
    <property type="entry name" value="Copper-transporting ATPase PAA1 chloroplastic"/>
    <property type="match status" value="1"/>
</dbReference>
<dbReference type="PANTHER" id="PTHR43520:SF22">
    <property type="entry name" value="COPPER-TRANSPORTING ATPASE PAA1, CHLOROPLASTIC"/>
    <property type="match status" value="1"/>
</dbReference>
<dbReference type="SFLD" id="SFLDG00002">
    <property type="entry name" value="C1.7:_P-type_atpase_like"/>
    <property type="match status" value="1"/>
</dbReference>
<dbReference type="OrthoDB" id="432719at2759"/>
<dbReference type="SFLD" id="SFLDF00027">
    <property type="entry name" value="p-type_atpase"/>
    <property type="match status" value="1"/>
</dbReference>
<dbReference type="Gene3D" id="3.30.70.100">
    <property type="match status" value="1"/>
</dbReference>
<dbReference type="NCBIfam" id="TIGR01511">
    <property type="entry name" value="ATPase-IB1_Cu"/>
    <property type="match status" value="1"/>
</dbReference>
<dbReference type="CDD" id="cd00371">
    <property type="entry name" value="HMA"/>
    <property type="match status" value="1"/>
</dbReference>
<evidence type="ECO:0000256" key="2">
    <source>
        <dbReference type="ARBA" id="ARBA00006024"/>
    </source>
</evidence>
<feature type="transmembrane region" description="Helical" evidence="10">
    <location>
        <begin position="391"/>
        <end position="410"/>
    </location>
</feature>
<dbReference type="NCBIfam" id="TIGR01512">
    <property type="entry name" value="ATPase-IB2_Cd"/>
    <property type="match status" value="1"/>
</dbReference>
<evidence type="ECO:0000256" key="11">
    <source>
        <dbReference type="SAM" id="MobiDB-lite"/>
    </source>
</evidence>
<dbReference type="Pfam" id="PF00403">
    <property type="entry name" value="HMA"/>
    <property type="match status" value="1"/>
</dbReference>
<dbReference type="InterPro" id="IPR023214">
    <property type="entry name" value="HAD_sf"/>
</dbReference>
<dbReference type="InterPro" id="IPR044492">
    <property type="entry name" value="P_typ_ATPase_HD_dom"/>
</dbReference>
<dbReference type="FunFam" id="2.70.150.10:FF:000002">
    <property type="entry name" value="Copper-transporting ATPase 1, putative"/>
    <property type="match status" value="1"/>
</dbReference>
<dbReference type="SFLD" id="SFLDS00003">
    <property type="entry name" value="Haloacid_Dehalogenase"/>
    <property type="match status" value="1"/>
</dbReference>
<keyword evidence="3 10" id="KW-0812">Transmembrane</keyword>
<keyword evidence="9 10" id="KW-0472">Membrane</keyword>
<comment type="similarity">
    <text evidence="2 10">Belongs to the cation transport ATPase (P-type) (TC 3.A.3) family. Type IB subfamily.</text>
</comment>
<dbReference type="InterPro" id="IPR018303">
    <property type="entry name" value="ATPase_P-typ_P_site"/>
</dbReference>
<comment type="subcellular location">
    <subcellularLocation>
        <location evidence="1">Membrane</location>
        <topology evidence="1">Multi-pass membrane protein</topology>
    </subcellularLocation>
</comment>
<dbReference type="Gramene" id="PUZ51965">
    <property type="protein sequence ID" value="PUZ51965"/>
    <property type="gene ID" value="GQ55_6G232600"/>
</dbReference>
<evidence type="ECO:0000256" key="5">
    <source>
        <dbReference type="ARBA" id="ARBA00022741"/>
    </source>
</evidence>
<reference evidence="13 14" key="1">
    <citation type="submission" date="2018-04" db="EMBL/GenBank/DDBJ databases">
        <title>WGS assembly of Panicum hallii var. hallii HAL2.</title>
        <authorList>
            <person name="Lovell J."/>
            <person name="Jenkins J."/>
            <person name="Lowry D."/>
            <person name="Mamidi S."/>
            <person name="Sreedasyam A."/>
            <person name="Weng X."/>
            <person name="Barry K."/>
            <person name="Bonette J."/>
            <person name="Campitelli B."/>
            <person name="Daum C."/>
            <person name="Gordon S."/>
            <person name="Gould B."/>
            <person name="Lipzen A."/>
            <person name="MacQueen A."/>
            <person name="Palacio-Mejia J."/>
            <person name="Plott C."/>
            <person name="Shakirov E."/>
            <person name="Shu S."/>
            <person name="Yoshinaga Y."/>
            <person name="Zane M."/>
            <person name="Rokhsar D."/>
            <person name="Grimwood J."/>
            <person name="Schmutz J."/>
            <person name="Juenger T."/>
        </authorList>
    </citation>
    <scope>NUCLEOTIDE SEQUENCE [LARGE SCALE GENOMIC DNA]</scope>
    <source>
        <strain evidence="14">cv. HAL2</strain>
    </source>
</reference>
<dbReference type="Gene3D" id="3.40.1110.10">
    <property type="entry name" value="Calcium-transporting ATPase, cytoplasmic domain N"/>
    <property type="match status" value="1"/>
</dbReference>
<dbReference type="Gene3D" id="2.70.150.10">
    <property type="entry name" value="Calcium-transporting ATPase, cytoplasmic transduction domain A"/>
    <property type="match status" value="1"/>
</dbReference>
<dbReference type="NCBIfam" id="TIGR01525">
    <property type="entry name" value="ATPase-IB_hvy"/>
    <property type="match status" value="1"/>
</dbReference>
<dbReference type="InterPro" id="IPR027256">
    <property type="entry name" value="P-typ_ATPase_IB"/>
</dbReference>
<keyword evidence="4 10" id="KW-0479">Metal-binding</keyword>
<evidence type="ECO:0000256" key="8">
    <source>
        <dbReference type="ARBA" id="ARBA00022989"/>
    </source>
</evidence>
<keyword evidence="14" id="KW-1185">Reference proteome</keyword>
<dbReference type="STRING" id="1504633.A0A2T7D8M0"/>
<dbReference type="Gene3D" id="3.40.50.1000">
    <property type="entry name" value="HAD superfamily/HAD-like"/>
    <property type="match status" value="1"/>
</dbReference>
<dbReference type="Proteomes" id="UP000244336">
    <property type="component" value="Chromosome 6"/>
</dbReference>
<evidence type="ECO:0000313" key="14">
    <source>
        <dbReference type="Proteomes" id="UP000244336"/>
    </source>
</evidence>
<dbReference type="Pfam" id="PF00122">
    <property type="entry name" value="E1-E2_ATPase"/>
    <property type="match status" value="1"/>
</dbReference>
<evidence type="ECO:0000256" key="9">
    <source>
        <dbReference type="ARBA" id="ARBA00023136"/>
    </source>
</evidence>
<feature type="transmembrane region" description="Helical" evidence="10">
    <location>
        <begin position="645"/>
        <end position="668"/>
    </location>
</feature>
<dbReference type="PROSITE" id="PS00154">
    <property type="entry name" value="ATPASE_E1_E2"/>
    <property type="match status" value="1"/>
</dbReference>
<dbReference type="GO" id="GO:0043682">
    <property type="term" value="F:P-type divalent copper transporter activity"/>
    <property type="evidence" value="ECO:0007669"/>
    <property type="project" value="TreeGrafter"/>
</dbReference>
<dbReference type="PANTHER" id="PTHR43520">
    <property type="entry name" value="ATP7, ISOFORM B"/>
    <property type="match status" value="1"/>
</dbReference>
<evidence type="ECO:0000256" key="10">
    <source>
        <dbReference type="RuleBase" id="RU362081"/>
    </source>
</evidence>
<dbReference type="PROSITE" id="PS01047">
    <property type="entry name" value="HMA_1"/>
    <property type="match status" value="1"/>
</dbReference>
<dbReference type="GO" id="GO:0005507">
    <property type="term" value="F:copper ion binding"/>
    <property type="evidence" value="ECO:0007669"/>
    <property type="project" value="TreeGrafter"/>
</dbReference>
<evidence type="ECO:0000259" key="12">
    <source>
        <dbReference type="PROSITE" id="PS50846"/>
    </source>
</evidence>
<keyword evidence="5 10" id="KW-0547">Nucleotide-binding</keyword>
<keyword evidence="7" id="KW-1278">Translocase</keyword>
<dbReference type="InterPro" id="IPR001757">
    <property type="entry name" value="P_typ_ATPase"/>
</dbReference>
<evidence type="ECO:0000256" key="3">
    <source>
        <dbReference type="ARBA" id="ARBA00022692"/>
    </source>
</evidence>
<feature type="transmembrane region" description="Helical" evidence="10">
    <location>
        <begin position="1007"/>
        <end position="1026"/>
    </location>
</feature>
<dbReference type="SUPFAM" id="SSF56784">
    <property type="entry name" value="HAD-like"/>
    <property type="match status" value="1"/>
</dbReference>
<dbReference type="EMBL" id="CM009754">
    <property type="protein sequence ID" value="PUZ51965.1"/>
    <property type="molecule type" value="Genomic_DNA"/>
</dbReference>
<feature type="transmembrane region" description="Helical" evidence="10">
    <location>
        <begin position="456"/>
        <end position="476"/>
    </location>
</feature>
<evidence type="ECO:0000256" key="1">
    <source>
        <dbReference type="ARBA" id="ARBA00004141"/>
    </source>
</evidence>
<feature type="region of interest" description="Disordered" evidence="11">
    <location>
        <begin position="235"/>
        <end position="278"/>
    </location>
</feature>
<name>A0A2T7D8M0_9POAL</name>
<feature type="transmembrane region" description="Helical" evidence="10">
    <location>
        <begin position="416"/>
        <end position="435"/>
    </location>
</feature>
<dbReference type="InterPro" id="IPR008250">
    <property type="entry name" value="ATPase_P-typ_transduc_dom_A_sf"/>
</dbReference>
<dbReference type="InterPro" id="IPR036163">
    <property type="entry name" value="HMA_dom_sf"/>
</dbReference>
<dbReference type="SUPFAM" id="SSF81653">
    <property type="entry name" value="Calcium ATPase, transduction domain A"/>
    <property type="match status" value="1"/>
</dbReference>
<dbReference type="InterPro" id="IPR017969">
    <property type="entry name" value="Heavy-metal-associated_CS"/>
</dbReference>
<dbReference type="CDD" id="cd02094">
    <property type="entry name" value="P-type_ATPase_Cu-like"/>
    <property type="match status" value="1"/>
</dbReference>
<protein>
    <recommendedName>
        <fullName evidence="12">HMA domain-containing protein</fullName>
    </recommendedName>
</protein>
<dbReference type="AlphaFoldDB" id="A0A2T7D8M0"/>
<feature type="domain" description="HMA" evidence="12">
    <location>
        <begin position="286"/>
        <end position="360"/>
    </location>
</feature>
<dbReference type="FunFam" id="3.30.70.100:FF:000047">
    <property type="entry name" value="Copper-transporting ATPase PAA1, chloroplastic"/>
    <property type="match status" value="1"/>
</dbReference>
<dbReference type="PRINTS" id="PR00119">
    <property type="entry name" value="CATATPASE"/>
</dbReference>
<feature type="compositionally biased region" description="Gly residues" evidence="11">
    <location>
        <begin position="243"/>
        <end position="263"/>
    </location>
</feature>
<dbReference type="PROSITE" id="PS50846">
    <property type="entry name" value="HMA_2"/>
    <property type="match status" value="1"/>
</dbReference>
<evidence type="ECO:0000256" key="4">
    <source>
        <dbReference type="ARBA" id="ARBA00022723"/>
    </source>
</evidence>
<proteinExistence type="inferred from homology"/>
<dbReference type="InterPro" id="IPR036412">
    <property type="entry name" value="HAD-like_sf"/>
</dbReference>
<dbReference type="InterPro" id="IPR059000">
    <property type="entry name" value="ATPase_P-type_domA"/>
</dbReference>
<dbReference type="InterPro" id="IPR023299">
    <property type="entry name" value="ATPase_P-typ_cyto_dom_N"/>
</dbReference>
<evidence type="ECO:0000256" key="7">
    <source>
        <dbReference type="ARBA" id="ARBA00022967"/>
    </source>
</evidence>
<dbReference type="GO" id="GO:0005524">
    <property type="term" value="F:ATP binding"/>
    <property type="evidence" value="ECO:0007669"/>
    <property type="project" value="UniProtKB-UniRule"/>
</dbReference>
<evidence type="ECO:0000313" key="13">
    <source>
        <dbReference type="EMBL" id="PUZ51965.1"/>
    </source>
</evidence>
<organism evidence="13 14">
    <name type="scientific">Panicum hallii var. hallii</name>
    <dbReference type="NCBI Taxonomy" id="1504633"/>
    <lineage>
        <taxon>Eukaryota</taxon>
        <taxon>Viridiplantae</taxon>
        <taxon>Streptophyta</taxon>
        <taxon>Embryophyta</taxon>
        <taxon>Tracheophyta</taxon>
        <taxon>Spermatophyta</taxon>
        <taxon>Magnoliopsida</taxon>
        <taxon>Liliopsida</taxon>
        <taxon>Poales</taxon>
        <taxon>Poaceae</taxon>
        <taxon>PACMAD clade</taxon>
        <taxon>Panicoideae</taxon>
        <taxon>Panicodae</taxon>
        <taxon>Paniceae</taxon>
        <taxon>Panicinae</taxon>
        <taxon>Panicum</taxon>
        <taxon>Panicum sect. Panicum</taxon>
    </lineage>
</organism>
<keyword evidence="6 10" id="KW-0067">ATP-binding</keyword>
<dbReference type="GO" id="GO:0016887">
    <property type="term" value="F:ATP hydrolysis activity"/>
    <property type="evidence" value="ECO:0007669"/>
    <property type="project" value="InterPro"/>
</dbReference>
<dbReference type="GO" id="GO:0016020">
    <property type="term" value="C:membrane"/>
    <property type="evidence" value="ECO:0007669"/>
    <property type="project" value="UniProtKB-SubCell"/>
</dbReference>
<accession>A0A2T7D8M0</accession>
<sequence length="1101" mass="115491">MSRHADRLLMDSAFNVRYCDKLIAACGTMADWPLAVGTAVSGQAVSDETRARAPTGWYGCSCCTRRAPQVSSQKPHPPPPPRHHALPQRRLPSQSGNLPPALDRTQLQPIPAASNSNAPAATRYCRCRRRELGPSRSFQGMDPATPLLALSKAVSSRSKPFLLRRGAAGGRLPAAAPLRRRFPVAATASSSAPRGLAVSGDLLLLSLARLALRGPGPRAAAAAAPRRWFASVSAASPLASGGPPRGGGGAGNGDGGGGGGGGDGWKRPRASQGAGVTEEAAGKGADVIVLDVGGMSCGGCAASVKRILESEPQVRSATVNLATEMAVVWAVPEDQDVQNWKEQLGEKLASQLTTCGYKSNLRDSSKVSSQAVFERKMHEKLEQLKQSGRELAVSWALCAVCLLGHMSHLFGVNVPLMHLIHSTGFHLSLSIFTFVGPGRRLILDGLKSLFKGSPNMNTLVGLGALSSFAVSSIAAFIPKLGWKTFFEEPVMLIAFVLLGKNLEQRAKLKATSDMTGLLNILPSKARLMVDNDAEKSSLVEVPCDTLAVGDYVVVLPGDRIPADGVVKSGRSTVDESSLTGEPMPVTKTAGTEVSAGSINLNGKLTVEVRRPGGETVMSDIIHLVEEAQTRAAPVQRLADKVAGNFTYGVMALSAATYMFWSIFGSQLVPAAIQHGGAMSLALQLSCSVLVIACPCALGLATPTAVLVGTSLGATRGLLLRGGDVLEKFSDVDAVVFDKTGTLTIGRPVVTKVIASRDRGDANTKDFGDNQWTESEILSFAAGVESNTNHPLGKAIMEAAGAANCISMKANDGSFMEEPGSGAAATIGEKQVAVGTLDWIRRHGVVHNPFSEAEHFGQSVAYVAVDGALAGLICFEDKLREDSRQVIKTLSEQGISVYMLSGDKESAAMNVASVVGIRADKVLAEVKPHEKKKFISELQKAHRLVAMVGDGINDAAALASADVGIAMGGGVGAASDVSSVVLMGNRLSQLVDALELSKETLKTVKQNLWWAFLYNIVGLPIAAGALLPVTGTILTPSIAGALMGFSSVGVMANSLLLRVRLSSRQKPTIQAETRQEPCKTISNALSDTNVEAEKNYSSKWST</sequence>